<feature type="non-terminal residue" evidence="10">
    <location>
        <position position="1"/>
    </location>
</feature>
<evidence type="ECO:0000259" key="9">
    <source>
        <dbReference type="Pfam" id="PF02932"/>
    </source>
</evidence>
<dbReference type="InterPro" id="IPR006029">
    <property type="entry name" value="Neurotrans-gated_channel_TM"/>
</dbReference>
<comment type="catalytic activity">
    <reaction evidence="6">
        <text>Na(+)(in) = Na(+)(out)</text>
        <dbReference type="Rhea" id="RHEA:34963"/>
        <dbReference type="ChEBI" id="CHEBI:29101"/>
    </reaction>
</comment>
<dbReference type="Pfam" id="PF02931">
    <property type="entry name" value="Neur_chan_LBD"/>
    <property type="match status" value="1"/>
</dbReference>
<evidence type="ECO:0000313" key="11">
    <source>
        <dbReference type="Proteomes" id="UP001162483"/>
    </source>
</evidence>
<evidence type="ECO:0000256" key="7">
    <source>
        <dbReference type="RuleBase" id="RU000687"/>
    </source>
</evidence>
<dbReference type="SUPFAM" id="SSF90112">
    <property type="entry name" value="Neurotransmitter-gated ion-channel transmembrane pore"/>
    <property type="match status" value="1"/>
</dbReference>
<keyword evidence="4 7" id="KW-0472">Membrane</keyword>
<dbReference type="InterPro" id="IPR006201">
    <property type="entry name" value="Neur_channel"/>
</dbReference>
<sequence length="381" mass="43064">VLAPAGHLRSACAVEVTYFPFDWQNCTLVFRSKTYNSKEISLLLAFTESGELLERVDIDPEAFTENGEWAIKHCPAWKYLNHRYTEDDLQYQEINFGLIIQRKPLFYIVNIIVPCVLISSLVVLVYFLPAKAGGQKCTTSISVLLAQVVFLFLIAQKVPETSLSVPLIGKYLIFVMIVSTLIVLSCVIVLNVSLRTPSTHNLTATMKRRLLEVLPRYLHMKIEPCEEEGETPKDRRKSSLGIMLKAEEYVLKKPRSELMFERQRERHGLSRDSQGHRVDGFDVGVTTPLFKNLAHCAPEIKECVEACNFITSSTKEQNKTSAEMENWIMIGKVIDVLCFWGALPFFMVGTLAIFFMGHFNSAPEHPFKGGGQQFPPCTTSS</sequence>
<name>A0ABN9FGA3_9NEOB</name>
<feature type="transmembrane region" description="Helical" evidence="7">
    <location>
        <begin position="171"/>
        <end position="192"/>
    </location>
</feature>
<dbReference type="CDD" id="cd19064">
    <property type="entry name" value="LGIC_TM_nAChR"/>
    <property type="match status" value="1"/>
</dbReference>
<protein>
    <recommendedName>
        <fullName evidence="12">Cholinergic receptor nicotinic epsilon subunit</fullName>
    </recommendedName>
</protein>
<comment type="similarity">
    <text evidence="7">Belongs to the ligand-gated ion channel (TC 1.A.9) family.</text>
</comment>
<evidence type="ECO:0008006" key="12">
    <source>
        <dbReference type="Google" id="ProtNLM"/>
    </source>
</evidence>
<keyword evidence="3 7" id="KW-1133">Transmembrane helix</keyword>
<dbReference type="PANTHER" id="PTHR18945">
    <property type="entry name" value="NEUROTRANSMITTER GATED ION CHANNEL"/>
    <property type="match status" value="1"/>
</dbReference>
<feature type="domain" description="Neurotransmitter-gated ion-channel transmembrane" evidence="9">
    <location>
        <begin position="111"/>
        <end position="354"/>
    </location>
</feature>
<feature type="transmembrane region" description="Helical" evidence="7">
    <location>
        <begin position="140"/>
        <end position="159"/>
    </location>
</feature>
<gene>
    <name evidence="10" type="ORF">SPARVUS_LOCUS12003494</name>
</gene>
<evidence type="ECO:0000256" key="5">
    <source>
        <dbReference type="ARBA" id="ARBA00034430"/>
    </source>
</evidence>
<evidence type="ECO:0000259" key="8">
    <source>
        <dbReference type="Pfam" id="PF02931"/>
    </source>
</evidence>
<accession>A0ABN9FGA3</accession>
<evidence type="ECO:0000256" key="3">
    <source>
        <dbReference type="ARBA" id="ARBA00022989"/>
    </source>
</evidence>
<dbReference type="Proteomes" id="UP001162483">
    <property type="component" value="Unassembled WGS sequence"/>
</dbReference>
<dbReference type="InterPro" id="IPR006202">
    <property type="entry name" value="Neur_chan_lig-bd"/>
</dbReference>
<dbReference type="InterPro" id="IPR018000">
    <property type="entry name" value="Neurotransmitter_ion_chnl_CS"/>
</dbReference>
<evidence type="ECO:0000256" key="6">
    <source>
        <dbReference type="ARBA" id="ARBA00036239"/>
    </source>
</evidence>
<organism evidence="10 11">
    <name type="scientific">Staurois parvus</name>
    <dbReference type="NCBI Taxonomy" id="386267"/>
    <lineage>
        <taxon>Eukaryota</taxon>
        <taxon>Metazoa</taxon>
        <taxon>Chordata</taxon>
        <taxon>Craniata</taxon>
        <taxon>Vertebrata</taxon>
        <taxon>Euteleostomi</taxon>
        <taxon>Amphibia</taxon>
        <taxon>Batrachia</taxon>
        <taxon>Anura</taxon>
        <taxon>Neobatrachia</taxon>
        <taxon>Ranoidea</taxon>
        <taxon>Ranidae</taxon>
        <taxon>Staurois</taxon>
    </lineage>
</organism>
<keyword evidence="7" id="KW-0406">Ion transport</keyword>
<keyword evidence="7" id="KW-0813">Transport</keyword>
<dbReference type="PROSITE" id="PS00236">
    <property type="entry name" value="NEUROTR_ION_CHANNEL"/>
    <property type="match status" value="1"/>
</dbReference>
<keyword evidence="7" id="KW-0407">Ion channel</keyword>
<dbReference type="InterPro" id="IPR036734">
    <property type="entry name" value="Neur_chan_lig-bd_sf"/>
</dbReference>
<dbReference type="EMBL" id="CATNWA010016880">
    <property type="protein sequence ID" value="CAI9596054.1"/>
    <property type="molecule type" value="Genomic_DNA"/>
</dbReference>
<evidence type="ECO:0000256" key="1">
    <source>
        <dbReference type="ARBA" id="ARBA00004141"/>
    </source>
</evidence>
<comment type="catalytic activity">
    <reaction evidence="5">
        <text>K(+)(in) = K(+)(out)</text>
        <dbReference type="Rhea" id="RHEA:29463"/>
        <dbReference type="ChEBI" id="CHEBI:29103"/>
    </reaction>
</comment>
<feature type="transmembrane region" description="Helical" evidence="7">
    <location>
        <begin position="105"/>
        <end position="128"/>
    </location>
</feature>
<dbReference type="Pfam" id="PF02932">
    <property type="entry name" value="Neur_chan_memb"/>
    <property type="match status" value="1"/>
</dbReference>
<keyword evidence="2 7" id="KW-0812">Transmembrane</keyword>
<evidence type="ECO:0000256" key="2">
    <source>
        <dbReference type="ARBA" id="ARBA00022692"/>
    </source>
</evidence>
<dbReference type="SUPFAM" id="SSF63712">
    <property type="entry name" value="Nicotinic receptor ligand binding domain-like"/>
    <property type="match status" value="1"/>
</dbReference>
<dbReference type="Gene3D" id="1.20.58.390">
    <property type="entry name" value="Neurotransmitter-gated ion-channel transmembrane domain"/>
    <property type="match status" value="2"/>
</dbReference>
<evidence type="ECO:0000256" key="4">
    <source>
        <dbReference type="ARBA" id="ARBA00023136"/>
    </source>
</evidence>
<evidence type="ECO:0000313" key="10">
    <source>
        <dbReference type="EMBL" id="CAI9596054.1"/>
    </source>
</evidence>
<dbReference type="PRINTS" id="PR00252">
    <property type="entry name" value="NRIONCHANNEL"/>
</dbReference>
<proteinExistence type="inferred from homology"/>
<dbReference type="InterPro" id="IPR038050">
    <property type="entry name" value="Neuro_actylchol_rec"/>
</dbReference>
<feature type="domain" description="Neurotransmitter-gated ion-channel ligand-binding" evidence="8">
    <location>
        <begin position="5"/>
        <end position="104"/>
    </location>
</feature>
<feature type="transmembrane region" description="Helical" evidence="7">
    <location>
        <begin position="333"/>
        <end position="356"/>
    </location>
</feature>
<dbReference type="Gene3D" id="2.70.170.10">
    <property type="entry name" value="Neurotransmitter-gated ion-channel ligand-binding domain"/>
    <property type="match status" value="1"/>
</dbReference>
<keyword evidence="11" id="KW-1185">Reference proteome</keyword>
<comment type="caution">
    <text evidence="10">The sequence shown here is derived from an EMBL/GenBank/DDBJ whole genome shotgun (WGS) entry which is preliminary data.</text>
</comment>
<dbReference type="InterPro" id="IPR036719">
    <property type="entry name" value="Neuro-gated_channel_TM_sf"/>
</dbReference>
<reference evidence="10" key="1">
    <citation type="submission" date="2023-05" db="EMBL/GenBank/DDBJ databases">
        <authorList>
            <person name="Stuckert A."/>
        </authorList>
    </citation>
    <scope>NUCLEOTIDE SEQUENCE</scope>
</reference>
<comment type="subcellular location">
    <subcellularLocation>
        <location evidence="1">Membrane</location>
        <topology evidence="1">Multi-pass membrane protein</topology>
    </subcellularLocation>
</comment>